<gene>
    <name evidence="1" type="ORF">ISF_09205</name>
</gene>
<dbReference type="EMBL" id="AZHB01000043">
    <property type="protein sequence ID" value="OAA52927.1"/>
    <property type="molecule type" value="Genomic_DNA"/>
</dbReference>
<dbReference type="PANTHER" id="PTHR36922">
    <property type="entry name" value="BLL2446 PROTEIN"/>
    <property type="match status" value="1"/>
</dbReference>
<accession>A0A167LCJ8</accession>
<dbReference type="SUPFAM" id="SSF109854">
    <property type="entry name" value="DinB/YfiT-like putative metalloenzymes"/>
    <property type="match status" value="1"/>
</dbReference>
<keyword evidence="2" id="KW-1185">Reference proteome</keyword>
<dbReference type="OrthoDB" id="3724345at2759"/>
<dbReference type="RefSeq" id="XP_018700016.1">
    <property type="nucleotide sequence ID" value="XM_018852808.1"/>
</dbReference>
<dbReference type="Proteomes" id="UP000076744">
    <property type="component" value="Unassembled WGS sequence"/>
</dbReference>
<sequence>MSNPPINLYDSSYPVAKAALDVLTTLLDKAQAHTPSAADHNLPDARLYEDMSPLSTQVHYVCDIVHNLVARTTNQDLSTAWPDDAPPATLGDLQARVAAARALVEAVEERVVNGRASETLTLETSTYGTVRVCVHRFVSTHVLPYLFFYLGMTYSILRKEGVPLRLMDYMGPFNNIALENPGLI</sequence>
<dbReference type="STRING" id="1081104.A0A167LCJ8"/>
<dbReference type="InterPro" id="IPR034660">
    <property type="entry name" value="DinB/YfiT-like"/>
</dbReference>
<protein>
    <submittedName>
        <fullName evidence="1">Uncharacterized protein</fullName>
    </submittedName>
</protein>
<evidence type="ECO:0000313" key="1">
    <source>
        <dbReference type="EMBL" id="OAA52927.1"/>
    </source>
</evidence>
<reference evidence="1 2" key="1">
    <citation type="journal article" date="2016" name="Genome Biol. Evol.">
        <title>Divergent and convergent evolution of fungal pathogenicity.</title>
        <authorList>
            <person name="Shang Y."/>
            <person name="Xiao G."/>
            <person name="Zheng P."/>
            <person name="Cen K."/>
            <person name="Zhan S."/>
            <person name="Wang C."/>
        </authorList>
    </citation>
    <scope>NUCLEOTIDE SEQUENCE [LARGE SCALE GENOMIC DNA]</scope>
    <source>
        <strain evidence="1 2">ARSEF 2679</strain>
    </source>
</reference>
<name>A0A167LCJ8_CORFA</name>
<dbReference type="GeneID" id="30025497"/>
<dbReference type="Gene3D" id="1.20.120.450">
    <property type="entry name" value="dinb family like domain"/>
    <property type="match status" value="1"/>
</dbReference>
<dbReference type="PANTHER" id="PTHR36922:SF1">
    <property type="entry name" value="DUF1993 DOMAIN-CONTAINING PROTEIN"/>
    <property type="match status" value="1"/>
</dbReference>
<evidence type="ECO:0000313" key="2">
    <source>
        <dbReference type="Proteomes" id="UP000076744"/>
    </source>
</evidence>
<dbReference type="Pfam" id="PF09351">
    <property type="entry name" value="DUF1993"/>
    <property type="match status" value="1"/>
</dbReference>
<proteinExistence type="predicted"/>
<organism evidence="1 2">
    <name type="scientific">Cordyceps fumosorosea (strain ARSEF 2679)</name>
    <name type="common">Isaria fumosorosea</name>
    <dbReference type="NCBI Taxonomy" id="1081104"/>
    <lineage>
        <taxon>Eukaryota</taxon>
        <taxon>Fungi</taxon>
        <taxon>Dikarya</taxon>
        <taxon>Ascomycota</taxon>
        <taxon>Pezizomycotina</taxon>
        <taxon>Sordariomycetes</taxon>
        <taxon>Hypocreomycetidae</taxon>
        <taxon>Hypocreales</taxon>
        <taxon>Cordycipitaceae</taxon>
        <taxon>Cordyceps</taxon>
    </lineage>
</organism>
<comment type="caution">
    <text evidence="1">The sequence shown here is derived from an EMBL/GenBank/DDBJ whole genome shotgun (WGS) entry which is preliminary data.</text>
</comment>
<dbReference type="AlphaFoldDB" id="A0A167LCJ8"/>
<dbReference type="InterPro" id="IPR018531">
    <property type="entry name" value="DUF1993"/>
</dbReference>